<organism evidence="2 3">
    <name type="scientific">Phlebiopsis gigantea (strain 11061_1 CR5-6)</name>
    <name type="common">White-rot fungus</name>
    <name type="synonym">Peniophora gigantea</name>
    <dbReference type="NCBI Taxonomy" id="745531"/>
    <lineage>
        <taxon>Eukaryota</taxon>
        <taxon>Fungi</taxon>
        <taxon>Dikarya</taxon>
        <taxon>Basidiomycota</taxon>
        <taxon>Agaricomycotina</taxon>
        <taxon>Agaricomycetes</taxon>
        <taxon>Polyporales</taxon>
        <taxon>Phanerochaetaceae</taxon>
        <taxon>Phlebiopsis</taxon>
    </lineage>
</organism>
<keyword evidence="3" id="KW-1185">Reference proteome</keyword>
<evidence type="ECO:0000256" key="1">
    <source>
        <dbReference type="SAM" id="SignalP"/>
    </source>
</evidence>
<sequence>MRFKTLALLFAVAGLAASQTPTLGLSDGFISLDTPTFSVQLVKDSQTLYSLTAKNSSFNFVPTDQMTLRQYNGNYHLGDITFRVRTLLFDVNNPGKSSLEIGSLGAPLEFNNIFTNRDATDTNDLCSLFDPYIGQDAGYVQVTPLLGTLPPLVVTPVGKSPLEGWRFLPEDTDTDTAYQSQTFEGLYEWQFHTLAYAQNEWANVTPWNVPTSAILDPGQTRTYGLQFNLAPSIREIENTLTAARRPVAVGLPGYILPMDQTAKLFLSSPTAVQNIAVSPPGALTWTANSDAVNKAWVGYSVTGITWGRSRLTITYTDGTVQTVHYYVTKAATAVISDLGNFLTTSQWFDNPSDPFHRSPSVISYDRSVNAIVKNDPRAWIPGLSDEAGAGSWLAATMKQFVQPNAAEVTKLEQFINQTLWGSIQNSDGSVKKSVFFYQPSLVPNYDYPSSIDWGNWWSWDQADSYATDRAYDYVHVTAAYWAMYRVARNYPSLVKVHNWQWYINQAVLTVVRMTAGDVGYADDGLMDETVIRFLLSDLQREGLKANATLVQSRMQTRAANWATERFPFGSEMAWDSTGQEGVYVWSKYFNDTTTAQNVINSIIAYQPAVAHWGYNGNARRYWDNIYGGKLQRIERQLHHYGSGLNALPLISHFESNPTDYYLLRVAYGGLSGPLSNIDQGGFASASFHSFEDTLMWDAYSGDYGPNFVGHSLGMGTVLIKHPDFGWQALGGNVVATSPTVMVQTRDSLRRRVFIAPIATLLELDAGAFEAVAYDPASHKVTVTIAAAAQSGAASAPQGRLVVTRTSTDSGSIALKPSPTLKKDAGAWIIPFASGTATATLIPA</sequence>
<accession>A0A0C3S5M6</accession>
<feature type="signal peptide" evidence="1">
    <location>
        <begin position="1"/>
        <end position="18"/>
    </location>
</feature>
<keyword evidence="1" id="KW-0732">Signal</keyword>
<dbReference type="OrthoDB" id="2730619at2759"/>
<dbReference type="AlphaFoldDB" id="A0A0C3S5M6"/>
<protein>
    <recommendedName>
        <fullName evidence="4">Glycoside hydrolase family 43 protein</fullName>
    </recommendedName>
</protein>
<gene>
    <name evidence="2" type="ORF">PHLGIDRAFT_15748</name>
</gene>
<dbReference type="Pfam" id="PF18951">
    <property type="entry name" value="DUF5695"/>
    <property type="match status" value="2"/>
</dbReference>
<proteinExistence type="predicted"/>
<dbReference type="HOGENOM" id="CLU_015362_0_0_1"/>
<dbReference type="STRING" id="745531.A0A0C3S5M6"/>
<dbReference type="InterPro" id="IPR043750">
    <property type="entry name" value="DUF5695"/>
</dbReference>
<feature type="chain" id="PRO_5002169821" description="Glycoside hydrolase family 43 protein" evidence="1">
    <location>
        <begin position="19"/>
        <end position="843"/>
    </location>
</feature>
<evidence type="ECO:0000313" key="3">
    <source>
        <dbReference type="Proteomes" id="UP000053257"/>
    </source>
</evidence>
<dbReference type="EMBL" id="KN840607">
    <property type="protein sequence ID" value="KIP03635.1"/>
    <property type="molecule type" value="Genomic_DNA"/>
</dbReference>
<name>A0A0C3S5M6_PHLG1</name>
<dbReference type="Proteomes" id="UP000053257">
    <property type="component" value="Unassembled WGS sequence"/>
</dbReference>
<evidence type="ECO:0000313" key="2">
    <source>
        <dbReference type="EMBL" id="KIP03635.1"/>
    </source>
</evidence>
<reference evidence="2 3" key="1">
    <citation type="journal article" date="2014" name="PLoS Genet.">
        <title>Analysis of the Phlebiopsis gigantea genome, transcriptome and secretome provides insight into its pioneer colonization strategies of wood.</title>
        <authorList>
            <person name="Hori C."/>
            <person name="Ishida T."/>
            <person name="Igarashi K."/>
            <person name="Samejima M."/>
            <person name="Suzuki H."/>
            <person name="Master E."/>
            <person name="Ferreira P."/>
            <person name="Ruiz-Duenas F.J."/>
            <person name="Held B."/>
            <person name="Canessa P."/>
            <person name="Larrondo L.F."/>
            <person name="Schmoll M."/>
            <person name="Druzhinina I.S."/>
            <person name="Kubicek C.P."/>
            <person name="Gaskell J.A."/>
            <person name="Kersten P."/>
            <person name="St John F."/>
            <person name="Glasner J."/>
            <person name="Sabat G."/>
            <person name="Splinter BonDurant S."/>
            <person name="Syed K."/>
            <person name="Yadav J."/>
            <person name="Mgbeahuruike A.C."/>
            <person name="Kovalchuk A."/>
            <person name="Asiegbu F.O."/>
            <person name="Lackner G."/>
            <person name="Hoffmeister D."/>
            <person name="Rencoret J."/>
            <person name="Gutierrez A."/>
            <person name="Sun H."/>
            <person name="Lindquist E."/>
            <person name="Barry K."/>
            <person name="Riley R."/>
            <person name="Grigoriev I.V."/>
            <person name="Henrissat B."/>
            <person name="Kues U."/>
            <person name="Berka R.M."/>
            <person name="Martinez A.T."/>
            <person name="Covert S.F."/>
            <person name="Blanchette R.A."/>
            <person name="Cullen D."/>
        </authorList>
    </citation>
    <scope>NUCLEOTIDE SEQUENCE [LARGE SCALE GENOMIC DNA]</scope>
    <source>
        <strain evidence="2 3">11061_1 CR5-6</strain>
    </source>
</reference>
<evidence type="ECO:0008006" key="4">
    <source>
        <dbReference type="Google" id="ProtNLM"/>
    </source>
</evidence>